<feature type="signal peptide" evidence="1">
    <location>
        <begin position="1"/>
        <end position="26"/>
    </location>
</feature>
<dbReference type="EMBL" id="BDJK01000050">
    <property type="protein sequence ID" value="GAV23413.1"/>
    <property type="molecule type" value="Genomic_DNA"/>
</dbReference>
<evidence type="ECO:0000313" key="2">
    <source>
        <dbReference type="EMBL" id="GAV23413.1"/>
    </source>
</evidence>
<dbReference type="Proteomes" id="UP000187485">
    <property type="component" value="Unassembled WGS sequence"/>
</dbReference>
<dbReference type="RefSeq" id="WP_075859834.1">
    <property type="nucleotide sequence ID" value="NZ_BDJK01000050.1"/>
</dbReference>
<dbReference type="AlphaFoldDB" id="A0A1L8CWY9"/>
<proteinExistence type="predicted"/>
<name>A0A1L8CWY9_9THEO</name>
<keyword evidence="1" id="KW-0732">Signal</keyword>
<protein>
    <submittedName>
        <fullName evidence="2">Uncharacterized protein</fullName>
    </submittedName>
</protein>
<evidence type="ECO:0000313" key="3">
    <source>
        <dbReference type="Proteomes" id="UP000187485"/>
    </source>
</evidence>
<sequence>MIKNKIKLLLCTSLILILLSFTAAFAVSGTYTVSLPPLKSDIVIMSGSKIYNDDYMLNRVDYIGDDFDAADCWVVGGDGTRVSDNFACYEGQGTYRISFNTNENAGTFIKLYAQSHNLNFVYVTTSGYADLR</sequence>
<comment type="caution">
    <text evidence="2">The sequence shown here is derived from an EMBL/GenBank/DDBJ whole genome shotgun (WGS) entry which is preliminary data.</text>
</comment>
<organism evidence="2 3">
    <name type="scientific">Carboxydothermus pertinax</name>
    <dbReference type="NCBI Taxonomy" id="870242"/>
    <lineage>
        <taxon>Bacteria</taxon>
        <taxon>Bacillati</taxon>
        <taxon>Bacillota</taxon>
        <taxon>Clostridia</taxon>
        <taxon>Thermoanaerobacterales</taxon>
        <taxon>Thermoanaerobacteraceae</taxon>
        <taxon>Carboxydothermus</taxon>
    </lineage>
</organism>
<evidence type="ECO:0000256" key="1">
    <source>
        <dbReference type="SAM" id="SignalP"/>
    </source>
</evidence>
<reference evidence="3" key="1">
    <citation type="submission" date="2016-12" db="EMBL/GenBank/DDBJ databases">
        <title>Draft Genome Sequences od Carboxydothermus pertinax and islandicus, Hydrogenogenic Carboxydotrophic Bacteria.</title>
        <authorList>
            <person name="Fukuyama Y."/>
            <person name="Ohmae K."/>
            <person name="Yoneda Y."/>
            <person name="Yoshida T."/>
            <person name="Sako Y."/>
        </authorList>
    </citation>
    <scope>NUCLEOTIDE SEQUENCE [LARGE SCALE GENOMIC DNA]</scope>
    <source>
        <strain evidence="3">Ug1</strain>
    </source>
</reference>
<dbReference type="OrthoDB" id="1730264at2"/>
<gene>
    <name evidence="2" type="ORF">cpu_19230</name>
</gene>
<keyword evidence="3" id="KW-1185">Reference proteome</keyword>
<feature type="chain" id="PRO_5012363322" evidence="1">
    <location>
        <begin position="27"/>
        <end position="132"/>
    </location>
</feature>
<accession>A0A1L8CWY9</accession>